<accession>A0A9W8WCS3</accession>
<dbReference type="Gene3D" id="3.40.50.880">
    <property type="match status" value="1"/>
</dbReference>
<dbReference type="InterPro" id="IPR029062">
    <property type="entry name" value="Class_I_gatase-like"/>
</dbReference>
<dbReference type="OrthoDB" id="543156at2759"/>
<reference evidence="1" key="1">
    <citation type="submission" date="2022-10" db="EMBL/GenBank/DDBJ databases">
        <title>Tapping the CABI collections for fungal endophytes: first genome assemblies for Collariella, Neodidymelliopsis, Ascochyta clinopodiicola, Didymella pomorum, Didymosphaeria variabile, Neocosmospora piperis and Neocucurbitaria cava.</title>
        <authorList>
            <person name="Hill R."/>
        </authorList>
    </citation>
    <scope>NUCLEOTIDE SEQUENCE</scope>
    <source>
        <strain evidence="1">IMI 366586</strain>
    </source>
</reference>
<evidence type="ECO:0000313" key="1">
    <source>
        <dbReference type="EMBL" id="KAJ4320255.1"/>
    </source>
</evidence>
<keyword evidence="2" id="KW-1185">Reference proteome</keyword>
<proteinExistence type="predicted"/>
<comment type="caution">
    <text evidence="1">The sequence shown here is derived from an EMBL/GenBank/DDBJ whole genome shotgun (WGS) entry which is preliminary data.</text>
</comment>
<dbReference type="AlphaFoldDB" id="A0A9W8WCS3"/>
<dbReference type="Proteomes" id="UP001140502">
    <property type="component" value="Unassembled WGS sequence"/>
</dbReference>
<organism evidence="1 2">
    <name type="scientific">Fusarium piperis</name>
    <dbReference type="NCBI Taxonomy" id="1435070"/>
    <lineage>
        <taxon>Eukaryota</taxon>
        <taxon>Fungi</taxon>
        <taxon>Dikarya</taxon>
        <taxon>Ascomycota</taxon>
        <taxon>Pezizomycotina</taxon>
        <taxon>Sordariomycetes</taxon>
        <taxon>Hypocreomycetidae</taxon>
        <taxon>Hypocreales</taxon>
        <taxon>Nectriaceae</taxon>
        <taxon>Fusarium</taxon>
        <taxon>Fusarium solani species complex</taxon>
    </lineage>
</organism>
<dbReference type="SUPFAM" id="SSF52317">
    <property type="entry name" value="Class I glutamine amidotransferase-like"/>
    <property type="match status" value="1"/>
</dbReference>
<dbReference type="EMBL" id="JAPEUR010000111">
    <property type="protein sequence ID" value="KAJ4320255.1"/>
    <property type="molecule type" value="Genomic_DNA"/>
</dbReference>
<protein>
    <submittedName>
        <fullName evidence="1">Uncharacterized protein</fullName>
    </submittedName>
</protein>
<name>A0A9W8WCS3_9HYPO</name>
<gene>
    <name evidence="1" type="ORF">N0V84_005953</name>
</gene>
<sequence>MIEVQTVTGFSDAKEEAYKFTDATPFLLEDKPQEHGSQYEKADYLFGIKVAASGKSENLIIGQDYPSTGVIGKVLLEAIRQRDSQLTG</sequence>
<evidence type="ECO:0000313" key="2">
    <source>
        <dbReference type="Proteomes" id="UP001140502"/>
    </source>
</evidence>